<evidence type="ECO:0000256" key="1">
    <source>
        <dbReference type="SAM" id="MobiDB-lite"/>
    </source>
</evidence>
<feature type="compositionally biased region" description="Pro residues" evidence="1">
    <location>
        <begin position="1"/>
        <end position="18"/>
    </location>
</feature>
<evidence type="ECO:0000313" key="3">
    <source>
        <dbReference type="Proteomes" id="UP001219525"/>
    </source>
</evidence>
<dbReference type="EMBL" id="JARJCW010000119">
    <property type="protein sequence ID" value="KAJ7192488.1"/>
    <property type="molecule type" value="Genomic_DNA"/>
</dbReference>
<sequence>MSFVPRCPPARSPPPAYEMPPTYGDPESGAPATQQSSSSPPRLCPVSVSPTLSELELRVLTTKIRGWVAVCVTLCPLRVGTTGPDPKSGNVWPSIKSWCNVYKTVLLTPVTWSDHPRISRVPELALALPSQLESEQKNHAVSRFSETAVNIVFRCFLVFAGASHGCANQFLKWTSPFGSDNRQSLEVFAILLSLLSTSVHRGSAHPRTFNRRKPSMQG</sequence>
<evidence type="ECO:0000313" key="2">
    <source>
        <dbReference type="EMBL" id="KAJ7192488.1"/>
    </source>
</evidence>
<keyword evidence="3" id="KW-1185">Reference proteome</keyword>
<dbReference type="AlphaFoldDB" id="A0AAD6UTI7"/>
<proteinExistence type="predicted"/>
<gene>
    <name evidence="2" type="ORF">GGX14DRAFT_406286</name>
</gene>
<protein>
    <submittedName>
        <fullName evidence="2">Uncharacterized protein</fullName>
    </submittedName>
</protein>
<name>A0AAD6UTI7_9AGAR</name>
<dbReference type="Proteomes" id="UP001219525">
    <property type="component" value="Unassembled WGS sequence"/>
</dbReference>
<reference evidence="2" key="1">
    <citation type="submission" date="2023-03" db="EMBL/GenBank/DDBJ databases">
        <title>Massive genome expansion in bonnet fungi (Mycena s.s.) driven by repeated elements and novel gene families across ecological guilds.</title>
        <authorList>
            <consortium name="Lawrence Berkeley National Laboratory"/>
            <person name="Harder C.B."/>
            <person name="Miyauchi S."/>
            <person name="Viragh M."/>
            <person name="Kuo A."/>
            <person name="Thoen E."/>
            <person name="Andreopoulos B."/>
            <person name="Lu D."/>
            <person name="Skrede I."/>
            <person name="Drula E."/>
            <person name="Henrissat B."/>
            <person name="Morin E."/>
            <person name="Kohler A."/>
            <person name="Barry K."/>
            <person name="LaButti K."/>
            <person name="Morin E."/>
            <person name="Salamov A."/>
            <person name="Lipzen A."/>
            <person name="Mereny Z."/>
            <person name="Hegedus B."/>
            <person name="Baldrian P."/>
            <person name="Stursova M."/>
            <person name="Weitz H."/>
            <person name="Taylor A."/>
            <person name="Grigoriev I.V."/>
            <person name="Nagy L.G."/>
            <person name="Martin F."/>
            <person name="Kauserud H."/>
        </authorList>
    </citation>
    <scope>NUCLEOTIDE SEQUENCE</scope>
    <source>
        <strain evidence="2">9144</strain>
    </source>
</reference>
<feature type="region of interest" description="Disordered" evidence="1">
    <location>
        <begin position="1"/>
        <end position="45"/>
    </location>
</feature>
<comment type="caution">
    <text evidence="2">The sequence shown here is derived from an EMBL/GenBank/DDBJ whole genome shotgun (WGS) entry which is preliminary data.</text>
</comment>
<accession>A0AAD6UTI7</accession>
<organism evidence="2 3">
    <name type="scientific">Mycena pura</name>
    <dbReference type="NCBI Taxonomy" id="153505"/>
    <lineage>
        <taxon>Eukaryota</taxon>
        <taxon>Fungi</taxon>
        <taxon>Dikarya</taxon>
        <taxon>Basidiomycota</taxon>
        <taxon>Agaricomycotina</taxon>
        <taxon>Agaricomycetes</taxon>
        <taxon>Agaricomycetidae</taxon>
        <taxon>Agaricales</taxon>
        <taxon>Marasmiineae</taxon>
        <taxon>Mycenaceae</taxon>
        <taxon>Mycena</taxon>
    </lineage>
</organism>